<dbReference type="EMBL" id="CP036259">
    <property type="protein sequence ID" value="QDR82697.1"/>
    <property type="molecule type" value="Genomic_DNA"/>
</dbReference>
<name>A0A517DZB0_9FIRM</name>
<proteinExistence type="predicted"/>
<evidence type="ECO:0000313" key="2">
    <source>
        <dbReference type="Proteomes" id="UP000320776"/>
    </source>
</evidence>
<dbReference type="KEGG" id="sted:SPTER_41270"/>
<sequence length="85" mass="9542">MVLFNCQKPEHGSFFGGNGTEGVPDRYLDGIRSFTLGAGYVPAKDFLLEAFYTFDAKGTGKRDTLYGAENFKLGDYTRVQLTRRF</sequence>
<dbReference type="AlphaFoldDB" id="A0A517DZB0"/>
<keyword evidence="2" id="KW-1185">Reference proteome</keyword>
<gene>
    <name evidence="1" type="ORF">SPTER_41270</name>
</gene>
<reference evidence="1 2" key="1">
    <citation type="submission" date="2019-02" db="EMBL/GenBank/DDBJ databases">
        <title>Closed genome of Sporomusa termitida DSM 4440.</title>
        <authorList>
            <person name="Poehlein A."/>
            <person name="Daniel R."/>
        </authorList>
    </citation>
    <scope>NUCLEOTIDE SEQUENCE [LARGE SCALE GENOMIC DNA]</scope>
    <source>
        <strain evidence="1 2">DSM 4440</strain>
    </source>
</reference>
<organism evidence="1 2">
    <name type="scientific">Sporomusa termitida</name>
    <dbReference type="NCBI Taxonomy" id="2377"/>
    <lineage>
        <taxon>Bacteria</taxon>
        <taxon>Bacillati</taxon>
        <taxon>Bacillota</taxon>
        <taxon>Negativicutes</taxon>
        <taxon>Selenomonadales</taxon>
        <taxon>Sporomusaceae</taxon>
        <taxon>Sporomusa</taxon>
    </lineage>
</organism>
<protein>
    <submittedName>
        <fullName evidence="1">Uncharacterized protein</fullName>
    </submittedName>
</protein>
<accession>A0A517DZB0</accession>
<dbReference type="Proteomes" id="UP000320776">
    <property type="component" value="Chromosome"/>
</dbReference>
<evidence type="ECO:0000313" key="1">
    <source>
        <dbReference type="EMBL" id="QDR82697.1"/>
    </source>
</evidence>